<name>A0A0F6TBX6_9CORY</name>
<accession>A0A0F6TBX6</accession>
<proteinExistence type="predicted"/>
<dbReference type="RefSeq" id="WP_035105202.1">
    <property type="nucleotide sequence ID" value="NZ_CP011311.1"/>
</dbReference>
<keyword evidence="2" id="KW-1185">Reference proteome</keyword>
<dbReference type="STRING" id="161896.UL81_07720"/>
<reference evidence="1 2" key="1">
    <citation type="journal article" date="2015" name="Genome Announc.">
        <title>Complete Genome Sequence of Corynebacterium camporealensis DSM 44610, Isolated from the Milk of a Manchega Sheep with Subclinical Mastitis.</title>
        <authorList>
            <person name="Ruckert C."/>
            <person name="Albersmeier A."/>
            <person name="Winkler A."/>
            <person name="Tauch A."/>
        </authorList>
    </citation>
    <scope>NUCLEOTIDE SEQUENCE [LARGE SCALE GENOMIC DNA]</scope>
    <source>
        <strain evidence="1 2">DSM 44610</strain>
    </source>
</reference>
<dbReference type="KEGG" id="ccj:UL81_07720"/>
<dbReference type="PATRIC" id="fig|161896.4.peg.1511"/>
<dbReference type="Proteomes" id="UP000033566">
    <property type="component" value="Chromosome"/>
</dbReference>
<evidence type="ECO:0000313" key="1">
    <source>
        <dbReference type="EMBL" id="AKE39499.1"/>
    </source>
</evidence>
<dbReference type="EMBL" id="CP011311">
    <property type="protein sequence ID" value="AKE39499.1"/>
    <property type="molecule type" value="Genomic_DNA"/>
</dbReference>
<organism evidence="1 2">
    <name type="scientific">Corynebacterium camporealensis</name>
    <dbReference type="NCBI Taxonomy" id="161896"/>
    <lineage>
        <taxon>Bacteria</taxon>
        <taxon>Bacillati</taxon>
        <taxon>Actinomycetota</taxon>
        <taxon>Actinomycetes</taxon>
        <taxon>Mycobacteriales</taxon>
        <taxon>Corynebacteriaceae</taxon>
        <taxon>Corynebacterium</taxon>
    </lineage>
</organism>
<dbReference type="OrthoDB" id="4424197at2"/>
<sequence>MSPTREQIYRRRRIAAVIAGAVALLLIIIALGLFGTQPATTIQGDQLGPDNDESATAYQARAEESLAAAEDPTYALVAFDEPQSAEAAAASVEDAQRMSAIIVGNSAHIAVPEPIDGETRVDVINTVFERAGEALSGIGDIPAPDTVSAVVIWDDPDTLRAIAEKPHVTTVEPAPADAAWGSFSVRVPH</sequence>
<gene>
    <name evidence="1" type="ORF">UL81_07720</name>
</gene>
<dbReference type="HOGENOM" id="CLU_090941_1_0_11"/>
<dbReference type="AlphaFoldDB" id="A0A0F6TBX6"/>
<protein>
    <submittedName>
        <fullName evidence="1">Uncharacterized protein</fullName>
    </submittedName>
</protein>
<evidence type="ECO:0000313" key="2">
    <source>
        <dbReference type="Proteomes" id="UP000033566"/>
    </source>
</evidence>